<feature type="domain" description="UspA" evidence="2">
    <location>
        <begin position="1"/>
        <end position="148"/>
    </location>
</feature>
<gene>
    <name evidence="3" type="ORF">NU887_00755</name>
</gene>
<dbReference type="Pfam" id="PF00582">
    <property type="entry name" value="Usp"/>
    <property type="match status" value="2"/>
</dbReference>
<dbReference type="PRINTS" id="PR01438">
    <property type="entry name" value="UNVRSLSTRESS"/>
</dbReference>
<name>A0A9X2P2B9_9BACT</name>
<dbReference type="CDD" id="cd00293">
    <property type="entry name" value="USP-like"/>
    <property type="match status" value="2"/>
</dbReference>
<evidence type="ECO:0000313" key="4">
    <source>
        <dbReference type="Proteomes" id="UP001142175"/>
    </source>
</evidence>
<dbReference type="PANTHER" id="PTHR46268:SF6">
    <property type="entry name" value="UNIVERSAL STRESS PROTEIN UP12"/>
    <property type="match status" value="1"/>
</dbReference>
<dbReference type="AlphaFoldDB" id="A0A9X2P2B9"/>
<dbReference type="Proteomes" id="UP001142175">
    <property type="component" value="Unassembled WGS sequence"/>
</dbReference>
<keyword evidence="4" id="KW-1185">Reference proteome</keyword>
<dbReference type="InterPro" id="IPR014729">
    <property type="entry name" value="Rossmann-like_a/b/a_fold"/>
</dbReference>
<protein>
    <submittedName>
        <fullName evidence="3">Universal stress protein</fullName>
    </submittedName>
</protein>
<dbReference type="PANTHER" id="PTHR46268">
    <property type="entry name" value="STRESS RESPONSE PROTEIN NHAX"/>
    <property type="match status" value="1"/>
</dbReference>
<dbReference type="RefSeq" id="WP_258421438.1">
    <property type="nucleotide sequence ID" value="NZ_JANAEZ010000012.1"/>
</dbReference>
<comment type="caution">
    <text evidence="3">The sequence shown here is derived from an EMBL/GenBank/DDBJ whole genome shotgun (WGS) entry which is preliminary data.</text>
</comment>
<evidence type="ECO:0000259" key="2">
    <source>
        <dbReference type="Pfam" id="PF00582"/>
    </source>
</evidence>
<organism evidence="3 4">
    <name type="scientific">Aquiflexum gelatinilyticum</name>
    <dbReference type="NCBI Taxonomy" id="2961943"/>
    <lineage>
        <taxon>Bacteria</taxon>
        <taxon>Pseudomonadati</taxon>
        <taxon>Bacteroidota</taxon>
        <taxon>Cytophagia</taxon>
        <taxon>Cytophagales</taxon>
        <taxon>Cyclobacteriaceae</taxon>
        <taxon>Aquiflexum</taxon>
    </lineage>
</organism>
<accession>A0A9X2P2B9</accession>
<dbReference type="Gene3D" id="3.40.50.620">
    <property type="entry name" value="HUPs"/>
    <property type="match status" value="2"/>
</dbReference>
<proteinExistence type="inferred from homology"/>
<evidence type="ECO:0000256" key="1">
    <source>
        <dbReference type="ARBA" id="ARBA00008791"/>
    </source>
</evidence>
<dbReference type="SUPFAM" id="SSF52402">
    <property type="entry name" value="Adenine nucleotide alpha hydrolases-like"/>
    <property type="match status" value="2"/>
</dbReference>
<reference evidence="3" key="1">
    <citation type="submission" date="2022-08" db="EMBL/GenBank/DDBJ databases">
        <authorList>
            <person name="Zhang D."/>
        </authorList>
    </citation>
    <scope>NUCLEOTIDE SEQUENCE</scope>
    <source>
        <strain evidence="3">XJ19-11</strain>
    </source>
</reference>
<comment type="similarity">
    <text evidence="1">Belongs to the universal stress protein A family.</text>
</comment>
<sequence>MKTILVPYDFSKEADYAFEFATEMAKRTKNKLELLHVIELPSPQSFSTIGEVGSFSSESNQIFMIELIEKRKKQMAALEEEFKDSGFKFETKMVFGNPFAGISKEIVDAKADIVIMGSKGSSGMEEVLIGSNTEKVVRHASCPVITIKGPISADSIRKVIFASDFSNVPGEVIDRLKAAINTIDAELHLVKINTPSMFESTRTSMEKMKSFVEDFEIKVASMQIYNSTSEEEGILEFADDVDADMIAMATHGRTGFLHLLSGSIAEDVVNAAKRPVWTMKSKK</sequence>
<dbReference type="EMBL" id="JANSUY010000001">
    <property type="protein sequence ID" value="MCR9013537.1"/>
    <property type="molecule type" value="Genomic_DNA"/>
</dbReference>
<dbReference type="InterPro" id="IPR006015">
    <property type="entry name" value="Universal_stress_UspA"/>
</dbReference>
<dbReference type="InterPro" id="IPR006016">
    <property type="entry name" value="UspA"/>
</dbReference>
<evidence type="ECO:0000313" key="3">
    <source>
        <dbReference type="EMBL" id="MCR9013537.1"/>
    </source>
</evidence>
<feature type="domain" description="UspA" evidence="2">
    <location>
        <begin position="156"/>
        <end position="278"/>
    </location>
</feature>